<comment type="caution">
    <text evidence="2">The sequence shown here is derived from an EMBL/GenBank/DDBJ whole genome shotgun (WGS) entry which is preliminary data.</text>
</comment>
<evidence type="ECO:0000313" key="2">
    <source>
        <dbReference type="EMBL" id="KAK3599449.1"/>
    </source>
</evidence>
<dbReference type="EMBL" id="JAEAOA010002130">
    <property type="protein sequence ID" value="KAK3599449.1"/>
    <property type="molecule type" value="Genomic_DNA"/>
</dbReference>
<gene>
    <name evidence="2" type="ORF">CHS0354_036465</name>
</gene>
<feature type="compositionally biased region" description="Polar residues" evidence="1">
    <location>
        <begin position="66"/>
        <end position="95"/>
    </location>
</feature>
<protein>
    <submittedName>
        <fullName evidence="2">Uncharacterized protein</fullName>
    </submittedName>
</protein>
<evidence type="ECO:0000313" key="3">
    <source>
        <dbReference type="Proteomes" id="UP001195483"/>
    </source>
</evidence>
<sequence length="139" mass="15460">MTGLYLITRSDIFRIPLTEEEDLNIEKLGDYGLVIKKKVTKRKRNKIRKAAHARAANHSNRPASNFGSTQGHSDPIQTPQIPRTSISTQTITPKNNMKDVEAQTVITTSEASTTIEQAKAVAELEAMAEIETLIQDKED</sequence>
<name>A0AAE0SX63_9BIVA</name>
<reference evidence="2" key="1">
    <citation type="journal article" date="2021" name="Genome Biol. Evol.">
        <title>A High-Quality Reference Genome for a Parasitic Bivalve with Doubly Uniparental Inheritance (Bivalvia: Unionida).</title>
        <authorList>
            <person name="Smith C.H."/>
        </authorList>
    </citation>
    <scope>NUCLEOTIDE SEQUENCE</scope>
    <source>
        <strain evidence="2">CHS0354</strain>
    </source>
</reference>
<accession>A0AAE0SX63</accession>
<dbReference type="Proteomes" id="UP001195483">
    <property type="component" value="Unassembled WGS sequence"/>
</dbReference>
<feature type="compositionally biased region" description="Low complexity" evidence="1">
    <location>
        <begin position="53"/>
        <end position="65"/>
    </location>
</feature>
<dbReference type="AlphaFoldDB" id="A0AAE0SX63"/>
<proteinExistence type="predicted"/>
<reference evidence="2" key="3">
    <citation type="submission" date="2023-05" db="EMBL/GenBank/DDBJ databases">
        <authorList>
            <person name="Smith C.H."/>
        </authorList>
    </citation>
    <scope>NUCLEOTIDE SEQUENCE</scope>
    <source>
        <strain evidence="2">CHS0354</strain>
        <tissue evidence="2">Mantle</tissue>
    </source>
</reference>
<evidence type="ECO:0000256" key="1">
    <source>
        <dbReference type="SAM" id="MobiDB-lite"/>
    </source>
</evidence>
<organism evidence="2 3">
    <name type="scientific">Potamilus streckersoni</name>
    <dbReference type="NCBI Taxonomy" id="2493646"/>
    <lineage>
        <taxon>Eukaryota</taxon>
        <taxon>Metazoa</taxon>
        <taxon>Spiralia</taxon>
        <taxon>Lophotrochozoa</taxon>
        <taxon>Mollusca</taxon>
        <taxon>Bivalvia</taxon>
        <taxon>Autobranchia</taxon>
        <taxon>Heteroconchia</taxon>
        <taxon>Palaeoheterodonta</taxon>
        <taxon>Unionida</taxon>
        <taxon>Unionoidea</taxon>
        <taxon>Unionidae</taxon>
        <taxon>Ambleminae</taxon>
        <taxon>Lampsilini</taxon>
        <taxon>Potamilus</taxon>
    </lineage>
</organism>
<feature type="region of interest" description="Disordered" evidence="1">
    <location>
        <begin position="44"/>
        <end position="97"/>
    </location>
</feature>
<keyword evidence="3" id="KW-1185">Reference proteome</keyword>
<reference evidence="2" key="2">
    <citation type="journal article" date="2021" name="Genome Biol. Evol.">
        <title>Developing a high-quality reference genome for a parasitic bivalve with doubly uniparental inheritance (Bivalvia: Unionida).</title>
        <authorList>
            <person name="Smith C.H."/>
        </authorList>
    </citation>
    <scope>NUCLEOTIDE SEQUENCE</scope>
    <source>
        <strain evidence="2">CHS0354</strain>
        <tissue evidence="2">Mantle</tissue>
    </source>
</reference>